<dbReference type="RefSeq" id="WP_072284388.1">
    <property type="nucleotide sequence ID" value="NZ_CP015519.1"/>
</dbReference>
<protein>
    <recommendedName>
        <fullName evidence="1">Metallo-beta-lactamase domain-containing protein</fullName>
    </recommendedName>
</protein>
<dbReference type="InterPro" id="IPR001279">
    <property type="entry name" value="Metallo-B-lactamas"/>
</dbReference>
<dbReference type="SUPFAM" id="SSF56281">
    <property type="entry name" value="Metallo-hydrolase/oxidoreductase"/>
    <property type="match status" value="1"/>
</dbReference>
<dbReference type="STRING" id="1842532.A7E78_11160"/>
<dbReference type="AlphaFoldDB" id="A0A1L3GRS0"/>
<evidence type="ECO:0000313" key="2">
    <source>
        <dbReference type="EMBL" id="APG28358.1"/>
    </source>
</evidence>
<accession>A0A1L3GRS0</accession>
<dbReference type="InterPro" id="IPR036866">
    <property type="entry name" value="RibonucZ/Hydroxyglut_hydro"/>
</dbReference>
<dbReference type="KEGG" id="pef:A7E78_11160"/>
<gene>
    <name evidence="2" type="ORF">A7E78_11160</name>
</gene>
<dbReference type="Gene3D" id="3.60.15.10">
    <property type="entry name" value="Ribonuclease Z/Hydroxyacylglutathione hydrolase-like"/>
    <property type="match status" value="1"/>
</dbReference>
<reference evidence="2 3" key="1">
    <citation type="journal article" date="2017" name="Genome Announc.">
        <title>Complete Genome Sequences of Two Acetylene-Fermenting Pelobacter acetylenicus Strains.</title>
        <authorList>
            <person name="Sutton J.M."/>
            <person name="Baesman S.M."/>
            <person name="Fierst J.L."/>
            <person name="Poret-Peterson A.T."/>
            <person name="Oremland R.S."/>
            <person name="Dunlap D.S."/>
            <person name="Akob D.M."/>
        </authorList>
    </citation>
    <scope>NUCLEOTIDE SEQUENCE [LARGE SCALE GENOMIC DNA]</scope>
    <source>
        <strain evidence="2 3">SFB93</strain>
    </source>
</reference>
<dbReference type="SMART" id="SM00849">
    <property type="entry name" value="Lactamase_B"/>
    <property type="match status" value="1"/>
</dbReference>
<dbReference type="EMBL" id="CP015519">
    <property type="protein sequence ID" value="APG28358.1"/>
    <property type="molecule type" value="Genomic_DNA"/>
</dbReference>
<proteinExistence type="predicted"/>
<dbReference type="PANTHER" id="PTHR42663">
    <property type="entry name" value="HYDROLASE C777.06C-RELATED-RELATED"/>
    <property type="match status" value="1"/>
</dbReference>
<dbReference type="Pfam" id="PF12706">
    <property type="entry name" value="Lactamase_B_2"/>
    <property type="match status" value="1"/>
</dbReference>
<dbReference type="Proteomes" id="UP000182517">
    <property type="component" value="Chromosome"/>
</dbReference>
<evidence type="ECO:0000313" key="3">
    <source>
        <dbReference type="Proteomes" id="UP000182517"/>
    </source>
</evidence>
<name>A0A1L3GRS0_9BACT</name>
<dbReference type="OrthoDB" id="9803916at2"/>
<dbReference type="PANTHER" id="PTHR42663:SF6">
    <property type="entry name" value="HYDROLASE C777.06C-RELATED"/>
    <property type="match status" value="1"/>
</dbReference>
<evidence type="ECO:0000259" key="1">
    <source>
        <dbReference type="SMART" id="SM00849"/>
    </source>
</evidence>
<keyword evidence="3" id="KW-1185">Reference proteome</keyword>
<feature type="domain" description="Metallo-beta-lactamase" evidence="1">
    <location>
        <begin position="21"/>
        <end position="178"/>
    </location>
</feature>
<sequence>MQLTFLGTGNSSGFSNTRHRLHSALLFEGPQGRVMIDCGSDWLEELPHLAPEALLLTHAHPDHSGGLEQGAPCPVYATADTWQRLADYPLTEKRLLEAGKMQAINGLLIQAVPLFHSLRAPTVGLRIQTGNTCLFYAPDVAALMEPATTLKGVDLYIGDGSALDNSLLRVEQGRACGHAPVSEQLQWCRAAGVESVIVTHCGSAIIGDEHSACDQLAALAANFGIDLEIAFDGLQRCIGCEESS</sequence>
<organism evidence="2 3">
    <name type="scientific">Syntrophotalea acetylenivorans</name>
    <dbReference type="NCBI Taxonomy" id="1842532"/>
    <lineage>
        <taxon>Bacteria</taxon>
        <taxon>Pseudomonadati</taxon>
        <taxon>Thermodesulfobacteriota</taxon>
        <taxon>Desulfuromonadia</taxon>
        <taxon>Desulfuromonadales</taxon>
        <taxon>Syntrophotaleaceae</taxon>
        <taxon>Syntrophotalea</taxon>
    </lineage>
</organism>